<protein>
    <submittedName>
        <fullName evidence="1">Uncharacterized protein</fullName>
    </submittedName>
</protein>
<name>A0A8J6BRV0_ZIZPA</name>
<gene>
    <name evidence="1" type="ORF">GUJ93_ZPchr0011g28195</name>
</gene>
<keyword evidence="2" id="KW-1185">Reference proteome</keyword>
<accession>A0A8J6BRV0</accession>
<organism evidence="1 2">
    <name type="scientific">Zizania palustris</name>
    <name type="common">Northern wild rice</name>
    <dbReference type="NCBI Taxonomy" id="103762"/>
    <lineage>
        <taxon>Eukaryota</taxon>
        <taxon>Viridiplantae</taxon>
        <taxon>Streptophyta</taxon>
        <taxon>Embryophyta</taxon>
        <taxon>Tracheophyta</taxon>
        <taxon>Spermatophyta</taxon>
        <taxon>Magnoliopsida</taxon>
        <taxon>Liliopsida</taxon>
        <taxon>Poales</taxon>
        <taxon>Poaceae</taxon>
        <taxon>BOP clade</taxon>
        <taxon>Oryzoideae</taxon>
        <taxon>Oryzeae</taxon>
        <taxon>Zizaniinae</taxon>
        <taxon>Zizania</taxon>
    </lineage>
</organism>
<dbReference type="EMBL" id="JAAALK010000081">
    <property type="protein sequence ID" value="KAG8090865.1"/>
    <property type="molecule type" value="Genomic_DNA"/>
</dbReference>
<reference evidence="1" key="2">
    <citation type="submission" date="2021-02" db="EMBL/GenBank/DDBJ databases">
        <authorList>
            <person name="Kimball J.A."/>
            <person name="Haas M.W."/>
            <person name="Macchietto M."/>
            <person name="Kono T."/>
            <person name="Duquette J."/>
            <person name="Shao M."/>
        </authorList>
    </citation>
    <scope>NUCLEOTIDE SEQUENCE</scope>
    <source>
        <tissue evidence="1">Fresh leaf tissue</tissue>
    </source>
</reference>
<dbReference type="AlphaFoldDB" id="A0A8J6BRV0"/>
<evidence type="ECO:0000313" key="1">
    <source>
        <dbReference type="EMBL" id="KAG8090865.1"/>
    </source>
</evidence>
<comment type="caution">
    <text evidence="1">The sequence shown here is derived from an EMBL/GenBank/DDBJ whole genome shotgun (WGS) entry which is preliminary data.</text>
</comment>
<sequence>MATIGAVVARCLLWKGCHGENPRDESVTRRSFPWLWREKTTMRDRWKVVSVRAWCKQELAAAEVDWMRREDWSASALGT</sequence>
<evidence type="ECO:0000313" key="2">
    <source>
        <dbReference type="Proteomes" id="UP000729402"/>
    </source>
</evidence>
<proteinExistence type="predicted"/>
<dbReference type="Proteomes" id="UP000729402">
    <property type="component" value="Unassembled WGS sequence"/>
</dbReference>
<reference evidence="1" key="1">
    <citation type="journal article" date="2021" name="bioRxiv">
        <title>Whole Genome Assembly and Annotation of Northern Wild Rice, Zizania palustris L., Supports a Whole Genome Duplication in the Zizania Genus.</title>
        <authorList>
            <person name="Haas M."/>
            <person name="Kono T."/>
            <person name="Macchietto M."/>
            <person name="Millas R."/>
            <person name="McGilp L."/>
            <person name="Shao M."/>
            <person name="Duquette J."/>
            <person name="Hirsch C.N."/>
            <person name="Kimball J."/>
        </authorList>
    </citation>
    <scope>NUCLEOTIDE SEQUENCE</scope>
    <source>
        <tissue evidence="1">Fresh leaf tissue</tissue>
    </source>
</reference>